<protein>
    <recommendedName>
        <fullName evidence="9">Type II secretion system protein I</fullName>
        <shortName evidence="9">T2SS minor pseudopilin I</shortName>
    </recommendedName>
</protein>
<reference evidence="14" key="3">
    <citation type="journal article" date="2019" name="Int. J. Syst. Evol. Microbiol.">
        <title>The Global Catalogue of Microorganisms (GCM) 10K type strain sequencing project: providing services to taxonomists for standard genome sequencing and annotation.</title>
        <authorList>
            <consortium name="The Broad Institute Genomics Platform"/>
            <consortium name="The Broad Institute Genome Sequencing Center for Infectious Disease"/>
            <person name="Wu L."/>
            <person name="Ma J."/>
        </authorList>
    </citation>
    <scope>NUCLEOTIDE SEQUENCE [LARGE SCALE GENOMIC DNA]</scope>
    <source>
        <strain evidence="14">NBRC 105001</strain>
    </source>
</reference>
<dbReference type="NCBIfam" id="TIGR01707">
    <property type="entry name" value="gspI"/>
    <property type="match status" value="1"/>
</dbReference>
<reference evidence="11" key="1">
    <citation type="journal article" date="2014" name="Int. J. Syst. Evol. Microbiol.">
        <title>Complete genome of a new Firmicutes species belonging to the dominant human colonic microbiota ('Ruminococcus bicirculans') reveals two chromosomes and a selective capacity to utilize plant glucans.</title>
        <authorList>
            <consortium name="NISC Comparative Sequencing Program"/>
            <person name="Wegmann U."/>
            <person name="Louis P."/>
            <person name="Goesmann A."/>
            <person name="Henrissat B."/>
            <person name="Duncan S.H."/>
            <person name="Flint H.J."/>
        </authorList>
    </citation>
    <scope>NUCLEOTIDE SEQUENCE</scope>
    <source>
        <strain evidence="11">NBRC 105001</strain>
    </source>
</reference>
<keyword evidence="6" id="KW-0812">Transmembrane</keyword>
<accession>A0A2S7X1E3</accession>
<reference evidence="12 13" key="2">
    <citation type="submission" date="2016-12" db="EMBL/GenBank/DDBJ databases">
        <title>Diversity of luminous bacteria.</title>
        <authorList>
            <person name="Yoshizawa S."/>
            <person name="Kogure K."/>
        </authorList>
    </citation>
    <scope>NUCLEOTIDE SEQUENCE [LARGE SCALE GENOMIC DNA]</scope>
    <source>
        <strain evidence="12 13">NBRC 105001</strain>
    </source>
</reference>
<organism evidence="12 13">
    <name type="scientific">Aliivibrio sifiae</name>
    <dbReference type="NCBI Taxonomy" id="566293"/>
    <lineage>
        <taxon>Bacteria</taxon>
        <taxon>Pseudomonadati</taxon>
        <taxon>Pseudomonadota</taxon>
        <taxon>Gammaproteobacteria</taxon>
        <taxon>Vibrionales</taxon>
        <taxon>Vibrionaceae</taxon>
        <taxon>Aliivibrio</taxon>
    </lineage>
</organism>
<dbReference type="AlphaFoldDB" id="A0A2S7X1E3"/>
<dbReference type="PANTHER" id="PTHR38779:SF2">
    <property type="entry name" value="TYPE II SECRETION SYSTEM PROTEIN I-RELATED"/>
    <property type="match status" value="1"/>
</dbReference>
<dbReference type="GO" id="GO:0005886">
    <property type="term" value="C:plasma membrane"/>
    <property type="evidence" value="ECO:0007669"/>
    <property type="project" value="UniProtKB-SubCell"/>
</dbReference>
<evidence type="ECO:0000313" key="14">
    <source>
        <dbReference type="Proteomes" id="UP001156660"/>
    </source>
</evidence>
<comment type="similarity">
    <text evidence="2 9">Belongs to the GSP I family.</text>
</comment>
<evidence type="ECO:0000256" key="2">
    <source>
        <dbReference type="ARBA" id="ARBA00008358"/>
    </source>
</evidence>
<dbReference type="PANTHER" id="PTHR38779">
    <property type="entry name" value="TYPE II SECRETION SYSTEM PROTEIN I-RELATED"/>
    <property type="match status" value="1"/>
</dbReference>
<evidence type="ECO:0000256" key="1">
    <source>
        <dbReference type="ARBA" id="ARBA00004377"/>
    </source>
</evidence>
<comment type="PTM">
    <text evidence="9">Cleaved by prepilin peptidase.</text>
</comment>
<keyword evidence="7" id="KW-1133">Transmembrane helix</keyword>
<evidence type="ECO:0000256" key="3">
    <source>
        <dbReference type="ARBA" id="ARBA00022475"/>
    </source>
</evidence>
<dbReference type="Pfam" id="PF02501">
    <property type="entry name" value="T2SSI"/>
    <property type="match status" value="1"/>
</dbReference>
<evidence type="ECO:0000313" key="12">
    <source>
        <dbReference type="EMBL" id="PQJ83811.1"/>
    </source>
</evidence>
<name>A0A2S7X1E3_9GAMM</name>
<dbReference type="InterPro" id="IPR003413">
    <property type="entry name" value="T2SS_GspI_C"/>
</dbReference>
<dbReference type="InterPro" id="IPR010052">
    <property type="entry name" value="T2SS_protein-GspI"/>
</dbReference>
<evidence type="ECO:0000313" key="11">
    <source>
        <dbReference type="EMBL" id="GLR76531.1"/>
    </source>
</evidence>
<reference evidence="11" key="4">
    <citation type="submission" date="2023-01" db="EMBL/GenBank/DDBJ databases">
        <title>Draft genome sequence of Aliivibrio sifiae strain NBRC 105001.</title>
        <authorList>
            <person name="Sun Q."/>
            <person name="Mori K."/>
        </authorList>
    </citation>
    <scope>NUCLEOTIDE SEQUENCE</scope>
    <source>
        <strain evidence="11">NBRC 105001</strain>
    </source>
</reference>
<evidence type="ECO:0000256" key="7">
    <source>
        <dbReference type="ARBA" id="ARBA00022989"/>
    </source>
</evidence>
<sequence length="126" mass="13856">MSNFSSNRRVLNKGMTLLEVLVALAIFATAALSVLRSVTQHINTLSYLEEKTFASMVVDNQMALMMLDKPPTSVKKGETELAGQTWYWTIAPVKTTSDILKSVDVSVATTKDQKSSLLTVRTYVAP</sequence>
<comment type="caution">
    <text evidence="12">The sequence shown here is derived from an EMBL/GenBank/DDBJ whole genome shotgun (WGS) entry which is preliminary data.</text>
</comment>
<evidence type="ECO:0000256" key="8">
    <source>
        <dbReference type="ARBA" id="ARBA00023136"/>
    </source>
</evidence>
<dbReference type="Gene3D" id="3.30.1300.30">
    <property type="entry name" value="GSPII I/J protein-like"/>
    <property type="match status" value="1"/>
</dbReference>
<dbReference type="InterPro" id="IPR045584">
    <property type="entry name" value="Pilin-like"/>
</dbReference>
<keyword evidence="8" id="KW-0472">Membrane</keyword>
<dbReference type="RefSeq" id="WP_060994007.1">
    <property type="nucleotide sequence ID" value="NZ_BSOU01000011.1"/>
</dbReference>
<gene>
    <name evidence="11" type="primary">gspI</name>
    <name evidence="12" type="ORF">BTO23_20150</name>
    <name evidence="11" type="ORF">GCM10007855_34060</name>
</gene>
<evidence type="ECO:0000256" key="9">
    <source>
        <dbReference type="RuleBase" id="RU368030"/>
    </source>
</evidence>
<comment type="subcellular location">
    <subcellularLocation>
        <location evidence="1 9">Cell inner membrane</location>
        <topology evidence="1 9">Single-pass membrane protein</topology>
    </subcellularLocation>
</comment>
<evidence type="ECO:0000259" key="10">
    <source>
        <dbReference type="Pfam" id="PF02501"/>
    </source>
</evidence>
<evidence type="ECO:0000313" key="13">
    <source>
        <dbReference type="Proteomes" id="UP000239273"/>
    </source>
</evidence>
<keyword evidence="4 9" id="KW-0488">Methylation</keyword>
<dbReference type="SUPFAM" id="SSF54523">
    <property type="entry name" value="Pili subunits"/>
    <property type="match status" value="1"/>
</dbReference>
<dbReference type="InterPro" id="IPR012902">
    <property type="entry name" value="N_methyl_site"/>
</dbReference>
<dbReference type="OrthoDB" id="6121517at2"/>
<evidence type="ECO:0000256" key="5">
    <source>
        <dbReference type="ARBA" id="ARBA00022519"/>
    </source>
</evidence>
<dbReference type="Pfam" id="PF07963">
    <property type="entry name" value="N_methyl"/>
    <property type="match status" value="1"/>
</dbReference>
<keyword evidence="5 9" id="KW-0997">Cell inner membrane</keyword>
<feature type="domain" description="Type II secretion system protein GspI C-terminal" evidence="10">
    <location>
        <begin position="48"/>
        <end position="125"/>
    </location>
</feature>
<dbReference type="EMBL" id="MSCP01000004">
    <property type="protein sequence ID" value="PQJ83811.1"/>
    <property type="molecule type" value="Genomic_DNA"/>
</dbReference>
<evidence type="ECO:0000256" key="6">
    <source>
        <dbReference type="ARBA" id="ARBA00022692"/>
    </source>
</evidence>
<dbReference type="EMBL" id="BSOU01000011">
    <property type="protein sequence ID" value="GLR76531.1"/>
    <property type="molecule type" value="Genomic_DNA"/>
</dbReference>
<dbReference type="Proteomes" id="UP000239273">
    <property type="component" value="Unassembled WGS sequence"/>
</dbReference>
<comment type="function">
    <text evidence="9">Component of the type II secretion system required for the energy-dependent secretion of extracellular factors such as proteases and toxins from the periplasm.</text>
</comment>
<keyword evidence="14" id="KW-1185">Reference proteome</keyword>
<dbReference type="GO" id="GO:0015628">
    <property type="term" value="P:protein secretion by the type II secretion system"/>
    <property type="evidence" value="ECO:0007669"/>
    <property type="project" value="UniProtKB-UniRule"/>
</dbReference>
<dbReference type="NCBIfam" id="TIGR02532">
    <property type="entry name" value="IV_pilin_GFxxxE"/>
    <property type="match status" value="1"/>
</dbReference>
<keyword evidence="3" id="KW-1003">Cell membrane</keyword>
<dbReference type="Proteomes" id="UP001156660">
    <property type="component" value="Unassembled WGS sequence"/>
</dbReference>
<evidence type="ECO:0000256" key="4">
    <source>
        <dbReference type="ARBA" id="ARBA00022481"/>
    </source>
</evidence>
<comment type="subunit">
    <text evidence="9">Type II secretion is composed of four main components: the outer membrane complex, the inner membrane complex, the cytoplasmic secretion ATPase and the periplasm-spanning pseudopilus.</text>
</comment>
<dbReference type="PROSITE" id="PS00409">
    <property type="entry name" value="PROKAR_NTER_METHYL"/>
    <property type="match status" value="1"/>
</dbReference>
<proteinExistence type="inferred from homology"/>
<dbReference type="GO" id="GO:0015627">
    <property type="term" value="C:type II protein secretion system complex"/>
    <property type="evidence" value="ECO:0007669"/>
    <property type="project" value="UniProtKB-UniRule"/>
</dbReference>